<dbReference type="EMBL" id="SMKU01000172">
    <property type="protein sequence ID" value="TDD79525.1"/>
    <property type="molecule type" value="Genomic_DNA"/>
</dbReference>
<feature type="transmembrane region" description="Helical" evidence="8">
    <location>
        <begin position="294"/>
        <end position="327"/>
    </location>
</feature>
<dbReference type="Pfam" id="PF09594">
    <property type="entry name" value="GT87"/>
    <property type="match status" value="1"/>
</dbReference>
<feature type="transmembrane region" description="Helical" evidence="8">
    <location>
        <begin position="334"/>
        <end position="350"/>
    </location>
</feature>
<comment type="subcellular location">
    <subcellularLocation>
        <location evidence="1">Cell membrane</location>
        <topology evidence="1">Multi-pass membrane protein</topology>
    </subcellularLocation>
</comment>
<comment type="caution">
    <text evidence="9">The sequence shown here is derived from an EMBL/GenBank/DDBJ whole genome shotgun (WGS) entry which is preliminary data.</text>
</comment>
<keyword evidence="5 8" id="KW-1133">Transmembrane helix</keyword>
<dbReference type="AlphaFoldDB" id="A0A4R5B2Y1"/>
<sequence length="419" mass="45156">MWPMARCSSGAFRVTVDVLVVIGRRSGVVRRWAVPFVLVLQMVGVLVFAVTYDSLDFHIYWEGGHALTDGTRLYSEQLVAHWFTNTPFMAAVFVPVGAIPLGAARVIWQVASVAALALACVNTMRMAGSRVAVCAVVAMALMLQPMWQSIFLGQVNMFLLAMVLIDVRRLSAGRFAGVGIGVAAAIKLTPAIFVVLLLVSGRIKAAMTACATFLVCSGFAHFVAPDASRLYWRHIFYDTSRVGVPYISNQSPYGAAVRILGDVEHVGSWYAFVPLVLGVVGLAVAAAWARKDDWLGAAAVAGVTGLLVSPISWAHHWVWVLPVLFVLARNGHRVAVGCGYALFVLSPLWWTPHGGHPRQYGFHWGLTLVANCYLVAGLCFLAYMAVRLRGAGAGDRDGRPGPATNAESDVSKRVAVTSF</sequence>
<evidence type="ECO:0000256" key="2">
    <source>
        <dbReference type="ARBA" id="ARBA00022475"/>
    </source>
</evidence>
<dbReference type="Proteomes" id="UP000294513">
    <property type="component" value="Unassembled WGS sequence"/>
</dbReference>
<name>A0A4R5B2Y1_9ACTN</name>
<keyword evidence="6 8" id="KW-0472">Membrane</keyword>
<keyword evidence="2" id="KW-1003">Cell membrane</keyword>
<feature type="transmembrane region" description="Helical" evidence="8">
    <location>
        <begin position="362"/>
        <end position="386"/>
    </location>
</feature>
<evidence type="ECO:0000256" key="5">
    <source>
        <dbReference type="ARBA" id="ARBA00022989"/>
    </source>
</evidence>
<proteinExistence type="inferred from homology"/>
<evidence type="ECO:0000313" key="10">
    <source>
        <dbReference type="Proteomes" id="UP000294513"/>
    </source>
</evidence>
<dbReference type="InterPro" id="IPR018584">
    <property type="entry name" value="GT87"/>
</dbReference>
<accession>A0A4R5B2Y1</accession>
<feature type="transmembrane region" description="Helical" evidence="8">
    <location>
        <begin position="115"/>
        <end position="140"/>
    </location>
</feature>
<feature type="transmembrane region" description="Helical" evidence="8">
    <location>
        <begin position="205"/>
        <end position="224"/>
    </location>
</feature>
<evidence type="ECO:0000256" key="3">
    <source>
        <dbReference type="ARBA" id="ARBA00022679"/>
    </source>
</evidence>
<feature type="transmembrane region" description="Helical" evidence="8">
    <location>
        <begin position="177"/>
        <end position="199"/>
    </location>
</feature>
<keyword evidence="4 8" id="KW-0812">Transmembrane</keyword>
<evidence type="ECO:0000313" key="9">
    <source>
        <dbReference type="EMBL" id="TDD79525.1"/>
    </source>
</evidence>
<evidence type="ECO:0000256" key="1">
    <source>
        <dbReference type="ARBA" id="ARBA00004651"/>
    </source>
</evidence>
<dbReference type="OrthoDB" id="9774600at2"/>
<dbReference type="GO" id="GO:0016758">
    <property type="term" value="F:hexosyltransferase activity"/>
    <property type="evidence" value="ECO:0007669"/>
    <property type="project" value="InterPro"/>
</dbReference>
<feature type="transmembrane region" description="Helical" evidence="8">
    <location>
        <begin position="32"/>
        <end position="52"/>
    </location>
</feature>
<evidence type="ECO:0000256" key="4">
    <source>
        <dbReference type="ARBA" id="ARBA00022692"/>
    </source>
</evidence>
<feature type="transmembrane region" description="Helical" evidence="8">
    <location>
        <begin position="268"/>
        <end position="288"/>
    </location>
</feature>
<evidence type="ECO:0000256" key="7">
    <source>
        <dbReference type="ARBA" id="ARBA00024033"/>
    </source>
</evidence>
<reference evidence="9 10" key="1">
    <citation type="submission" date="2019-03" db="EMBL/GenBank/DDBJ databases">
        <title>Draft genome sequences of novel Actinobacteria.</title>
        <authorList>
            <person name="Sahin N."/>
            <person name="Ay H."/>
            <person name="Saygin H."/>
        </authorList>
    </citation>
    <scope>NUCLEOTIDE SEQUENCE [LARGE SCALE GENOMIC DNA]</scope>
    <source>
        <strain evidence="9 10">H3C3</strain>
    </source>
</reference>
<feature type="transmembrane region" description="Helical" evidence="8">
    <location>
        <begin position="146"/>
        <end position="165"/>
    </location>
</feature>
<dbReference type="GO" id="GO:0005886">
    <property type="term" value="C:plasma membrane"/>
    <property type="evidence" value="ECO:0007669"/>
    <property type="project" value="UniProtKB-SubCell"/>
</dbReference>
<evidence type="ECO:0000256" key="6">
    <source>
        <dbReference type="ARBA" id="ARBA00023136"/>
    </source>
</evidence>
<keyword evidence="3" id="KW-0808">Transferase</keyword>
<protein>
    <submittedName>
        <fullName evidence="9">DUF2029 domain-containing protein</fullName>
    </submittedName>
</protein>
<evidence type="ECO:0000256" key="8">
    <source>
        <dbReference type="SAM" id="Phobius"/>
    </source>
</evidence>
<keyword evidence="10" id="KW-1185">Reference proteome</keyword>
<gene>
    <name evidence="9" type="ORF">E1298_27555</name>
</gene>
<feature type="transmembrane region" description="Helical" evidence="8">
    <location>
        <begin position="88"/>
        <end position="108"/>
    </location>
</feature>
<organism evidence="9 10">
    <name type="scientific">Actinomadura rubrisoli</name>
    <dbReference type="NCBI Taxonomy" id="2530368"/>
    <lineage>
        <taxon>Bacteria</taxon>
        <taxon>Bacillati</taxon>
        <taxon>Actinomycetota</taxon>
        <taxon>Actinomycetes</taxon>
        <taxon>Streptosporangiales</taxon>
        <taxon>Thermomonosporaceae</taxon>
        <taxon>Actinomadura</taxon>
    </lineage>
</organism>
<comment type="similarity">
    <text evidence="7">Belongs to the glycosyltransferase 87 family.</text>
</comment>